<feature type="domain" description="D-Lysine 5,6-aminomutase alpha subunit" evidence="1">
    <location>
        <begin position="3"/>
        <end position="116"/>
    </location>
</feature>
<dbReference type="SUPFAM" id="SSF51703">
    <property type="entry name" value="Cobalamin (vitamin B12)-dependent enzymes"/>
    <property type="match status" value="1"/>
</dbReference>
<sequence length="121" mass="13978">MVRTDDFEERSAHLKKLTDEELDKKFWELIEIVVDPLVELAKTHTTPSIERSVLLRMGFDSITSKNLVDKIFEQGLLGKGAGNIVYRFAKSNKIEYIKAGELLVKEDHWDEVRKLFGGDRK</sequence>
<gene>
    <name evidence="2" type="ORF">ENX73_00845</name>
</gene>
<dbReference type="Gene3D" id="1.10.8.1000">
    <property type="entry name" value="Ornithine 4,5 aminomutase S component, alpha subunit-like"/>
    <property type="match status" value="1"/>
</dbReference>
<reference evidence="2" key="1">
    <citation type="journal article" date="2020" name="mSystems">
        <title>Genome- and Community-Level Interaction Insights into Carbon Utilization and Element Cycling Functions of Hydrothermarchaeota in Hydrothermal Sediment.</title>
        <authorList>
            <person name="Zhou Z."/>
            <person name="Liu Y."/>
            <person name="Xu W."/>
            <person name="Pan J."/>
            <person name="Luo Z.H."/>
            <person name="Li M."/>
        </authorList>
    </citation>
    <scope>NUCLEOTIDE SEQUENCE [LARGE SCALE GENOMIC DNA]</scope>
    <source>
        <strain evidence="2">SpSt-966</strain>
    </source>
</reference>
<dbReference type="AlphaFoldDB" id="A0A7V3VS45"/>
<dbReference type="InterPro" id="IPR016176">
    <property type="entry name" value="Cbl-dep_enz_cat"/>
</dbReference>
<protein>
    <submittedName>
        <fullName evidence="2">Ornithine aminomutase</fullName>
    </submittedName>
</protein>
<accession>A0A7V3VS45</accession>
<dbReference type="Gene3D" id="6.10.250.2220">
    <property type="match status" value="1"/>
</dbReference>
<evidence type="ECO:0000259" key="1">
    <source>
        <dbReference type="Pfam" id="PF16552"/>
    </source>
</evidence>
<comment type="caution">
    <text evidence="2">The sequence shown here is derived from an EMBL/GenBank/DDBJ whole genome shotgun (WGS) entry which is preliminary data.</text>
</comment>
<dbReference type="Pfam" id="PF16552">
    <property type="entry name" value="OAM_alpha"/>
    <property type="match status" value="1"/>
</dbReference>
<proteinExistence type="predicted"/>
<dbReference type="InterPro" id="IPR015130">
    <property type="entry name" value="Lys-AminoMut_A"/>
</dbReference>
<dbReference type="GO" id="GO:0031419">
    <property type="term" value="F:cobalamin binding"/>
    <property type="evidence" value="ECO:0007669"/>
    <property type="project" value="InterPro"/>
</dbReference>
<name>A0A7V3VS45_9BACT</name>
<evidence type="ECO:0000313" key="2">
    <source>
        <dbReference type="EMBL" id="HGE74658.1"/>
    </source>
</evidence>
<dbReference type="GO" id="GO:0003824">
    <property type="term" value="F:catalytic activity"/>
    <property type="evidence" value="ECO:0007669"/>
    <property type="project" value="InterPro"/>
</dbReference>
<organism evidence="2">
    <name type="scientific">Mesoaciditoga lauensis</name>
    <dbReference type="NCBI Taxonomy" id="1495039"/>
    <lineage>
        <taxon>Bacteria</taxon>
        <taxon>Thermotogati</taxon>
        <taxon>Thermotogota</taxon>
        <taxon>Thermotogae</taxon>
        <taxon>Mesoaciditogales</taxon>
        <taxon>Mesoaciditogaceae</taxon>
        <taxon>Mesoaciditoga</taxon>
    </lineage>
</organism>
<dbReference type="EMBL" id="DTPE01000036">
    <property type="protein sequence ID" value="HGE74658.1"/>
    <property type="molecule type" value="Genomic_DNA"/>
</dbReference>